<protein>
    <submittedName>
        <fullName evidence="2">Uncharacterized protein</fullName>
    </submittedName>
</protein>
<evidence type="ECO:0000313" key="2">
    <source>
        <dbReference type="EMBL" id="KAF2749063.1"/>
    </source>
</evidence>
<name>A0A6A6VFQ3_9PLEO</name>
<accession>A0A6A6VFQ3</accession>
<reference evidence="2" key="1">
    <citation type="journal article" date="2020" name="Stud. Mycol.">
        <title>101 Dothideomycetes genomes: a test case for predicting lifestyles and emergence of pathogens.</title>
        <authorList>
            <person name="Haridas S."/>
            <person name="Albert R."/>
            <person name="Binder M."/>
            <person name="Bloem J."/>
            <person name="Labutti K."/>
            <person name="Salamov A."/>
            <person name="Andreopoulos B."/>
            <person name="Baker S."/>
            <person name="Barry K."/>
            <person name="Bills G."/>
            <person name="Bluhm B."/>
            <person name="Cannon C."/>
            <person name="Castanera R."/>
            <person name="Culley D."/>
            <person name="Daum C."/>
            <person name="Ezra D."/>
            <person name="Gonzalez J."/>
            <person name="Henrissat B."/>
            <person name="Kuo A."/>
            <person name="Liang C."/>
            <person name="Lipzen A."/>
            <person name="Lutzoni F."/>
            <person name="Magnuson J."/>
            <person name="Mondo S."/>
            <person name="Nolan M."/>
            <person name="Ohm R."/>
            <person name="Pangilinan J."/>
            <person name="Park H.-J."/>
            <person name="Ramirez L."/>
            <person name="Alfaro M."/>
            <person name="Sun H."/>
            <person name="Tritt A."/>
            <person name="Yoshinaga Y."/>
            <person name="Zwiers L.-H."/>
            <person name="Turgeon B."/>
            <person name="Goodwin S."/>
            <person name="Spatafora J."/>
            <person name="Crous P."/>
            <person name="Grigoriev I."/>
        </authorList>
    </citation>
    <scope>NUCLEOTIDE SEQUENCE</scope>
    <source>
        <strain evidence="2">CBS 119925</strain>
    </source>
</reference>
<evidence type="ECO:0000256" key="1">
    <source>
        <dbReference type="SAM" id="MobiDB-lite"/>
    </source>
</evidence>
<sequence>MMKVTCSSMYRSAPRVRICSMCRTQCLRQWLLASQRLSNLRRLLLLMDWLLHRTRQHGLRLLRLLLKAGWLGSRGRRSRVVWRRRGCLRLWSRVRRSMRSMRVCRFGRSMSTMMSTKVRSILYMSGMGKMKSGMMKIWSTRERKSRFIMLILPILSRKSLGKKNRITTWTRYILSWKPARQKHGILRTTSPFSAIYCLQSRTQFLEPKTPPTSPASTTSISKLHQTHATSSSANANANLHPQQPAAPRGPLAPLFPSHLRGASVGMRWLQEPESLRKVG</sequence>
<dbReference type="AlphaFoldDB" id="A0A6A6VFQ3"/>
<evidence type="ECO:0000313" key="3">
    <source>
        <dbReference type="Proteomes" id="UP000799440"/>
    </source>
</evidence>
<keyword evidence="3" id="KW-1185">Reference proteome</keyword>
<gene>
    <name evidence="2" type="ORF">M011DRAFT_323968</name>
</gene>
<dbReference type="Proteomes" id="UP000799440">
    <property type="component" value="Unassembled WGS sequence"/>
</dbReference>
<proteinExistence type="predicted"/>
<dbReference type="EMBL" id="MU006567">
    <property type="protein sequence ID" value="KAF2749063.1"/>
    <property type="molecule type" value="Genomic_DNA"/>
</dbReference>
<organism evidence="2 3">
    <name type="scientific">Sporormia fimetaria CBS 119925</name>
    <dbReference type="NCBI Taxonomy" id="1340428"/>
    <lineage>
        <taxon>Eukaryota</taxon>
        <taxon>Fungi</taxon>
        <taxon>Dikarya</taxon>
        <taxon>Ascomycota</taxon>
        <taxon>Pezizomycotina</taxon>
        <taxon>Dothideomycetes</taxon>
        <taxon>Pleosporomycetidae</taxon>
        <taxon>Pleosporales</taxon>
        <taxon>Sporormiaceae</taxon>
        <taxon>Sporormia</taxon>
    </lineage>
</organism>
<feature type="region of interest" description="Disordered" evidence="1">
    <location>
        <begin position="206"/>
        <end position="256"/>
    </location>
</feature>